<dbReference type="Pfam" id="PF04326">
    <property type="entry name" value="SLFN_AlbA_2"/>
    <property type="match status" value="1"/>
</dbReference>
<comment type="caution">
    <text evidence="2">The sequence shown here is derived from an EMBL/GenBank/DDBJ whole genome shotgun (WGS) entry which is preliminary data.</text>
</comment>
<protein>
    <submittedName>
        <fullName evidence="2">Winged helix-turn-helix transcriptional regulator</fullName>
    </submittedName>
</protein>
<reference evidence="2 3" key="1">
    <citation type="submission" date="2019-07" db="EMBL/GenBank/DDBJ databases">
        <title>Draft genome sequences of 15 bacterial species constituting the stable defined intestinal microbiota of the GM15 gnotobiotic mouse model.</title>
        <authorList>
            <person name="Elie C."/>
            <person name="Mathieu A."/>
            <person name="Saliou A."/>
            <person name="Darnaud M."/>
            <person name="Leulier F."/>
            <person name="Tamellini A."/>
        </authorList>
    </citation>
    <scope>NUCLEOTIDE SEQUENCE [LARGE SCALE GENOMIC DNA]</scope>
    <source>
        <strain evidence="3">ASF 502</strain>
    </source>
</reference>
<dbReference type="Pfam" id="PF13749">
    <property type="entry name" value="HATPase_c_4"/>
    <property type="match status" value="1"/>
</dbReference>
<feature type="domain" description="Schlafen AlbA-2" evidence="1">
    <location>
        <begin position="3"/>
        <end position="107"/>
    </location>
</feature>
<dbReference type="Gene3D" id="3.30.950.30">
    <property type="entry name" value="Schlafen, AAA domain"/>
    <property type="match status" value="1"/>
</dbReference>
<name>A0A9X5C7R5_9FIRM</name>
<gene>
    <name evidence="2" type="ORF">FMM80_10730</name>
</gene>
<dbReference type="InterPro" id="IPR036390">
    <property type="entry name" value="WH_DNA-bd_sf"/>
</dbReference>
<evidence type="ECO:0000259" key="1">
    <source>
        <dbReference type="Pfam" id="PF04326"/>
    </source>
</evidence>
<dbReference type="AlphaFoldDB" id="A0A9X5C7R5"/>
<organism evidence="2 3">
    <name type="scientific">Schaedlerella arabinosiphila</name>
    <dbReference type="NCBI Taxonomy" id="2044587"/>
    <lineage>
        <taxon>Bacteria</taxon>
        <taxon>Bacillati</taxon>
        <taxon>Bacillota</taxon>
        <taxon>Clostridia</taxon>
        <taxon>Lachnospirales</taxon>
        <taxon>Lachnospiraceae</taxon>
        <taxon>Schaedlerella</taxon>
    </lineage>
</organism>
<dbReference type="Gene3D" id="1.10.10.10">
    <property type="entry name" value="Winged helix-like DNA-binding domain superfamily/Winged helix DNA-binding domain"/>
    <property type="match status" value="1"/>
</dbReference>
<dbReference type="Pfam" id="PF13412">
    <property type="entry name" value="HTH_24"/>
    <property type="match status" value="1"/>
</dbReference>
<dbReference type="PANTHER" id="PTHR30595">
    <property type="entry name" value="GLPR-RELATED TRANSCRIPTIONAL REPRESSOR"/>
    <property type="match status" value="1"/>
</dbReference>
<dbReference type="SUPFAM" id="SSF46785">
    <property type="entry name" value="Winged helix' DNA-binding domain"/>
    <property type="match status" value="1"/>
</dbReference>
<dbReference type="InterPro" id="IPR038475">
    <property type="entry name" value="RecG_C_sf"/>
</dbReference>
<dbReference type="EMBL" id="VIRB01000062">
    <property type="protein sequence ID" value="NDO69133.1"/>
    <property type="molecule type" value="Genomic_DNA"/>
</dbReference>
<accession>A0A9X5C7R5</accession>
<dbReference type="Gene3D" id="3.30.565.60">
    <property type="match status" value="1"/>
</dbReference>
<sequence length="444" mass="50649">MSESQNIEWKESWRDEYLKWICGFANAQGGRIYIGTDDRGTVIGVTDCKKLLEDIPNKVRDILGIIVDVNLLIQDGKEYIEICVNPSSYPVNFKGEYHYRSGSTKQLLRGSALTEFLLSKTGYKWDAVPVDGVTVDDLDKESFDIFRREALRSGRMAEEDLSMNNEQLLDSLGLIENGKLKRAAILLFHRNPEKWVTGAYIKIGYFGEGSDLRYQDEIHGSLFMQADRVVELIYLKYMRAIISYDNVTRVETYPLPKAAVREVVYNAIIHSNYAALIPIQIRIHEDAVYVSNDCIFPVGWTIETLMERHRSVPYNPNIANGFFSAGYVETWGRGIEKICEACKNHGILMPEYTLHLEDIMVKLTPLTQFKVPKESDGTLNGTLNVTLERNILSVIIENPHVTQAQIAVILECSERKVKRVMKEMIEKGIIERVGGRKIGKWIKK</sequence>
<evidence type="ECO:0000313" key="2">
    <source>
        <dbReference type="EMBL" id="NDO69133.1"/>
    </source>
</evidence>
<dbReference type="InterPro" id="IPR038461">
    <property type="entry name" value="Schlafen_AlbA_2_dom_sf"/>
</dbReference>
<dbReference type="InterPro" id="IPR007421">
    <property type="entry name" value="Schlafen_AlbA_2_dom"/>
</dbReference>
<proteinExistence type="predicted"/>
<dbReference type="RefSeq" id="WP_162205593.1">
    <property type="nucleotide sequence ID" value="NZ_VIRB01000062.1"/>
</dbReference>
<evidence type="ECO:0000313" key="3">
    <source>
        <dbReference type="Proteomes" id="UP000474104"/>
    </source>
</evidence>
<dbReference type="Proteomes" id="UP000474104">
    <property type="component" value="Unassembled WGS sequence"/>
</dbReference>
<dbReference type="InterPro" id="IPR036388">
    <property type="entry name" value="WH-like_DNA-bd_sf"/>
</dbReference>
<dbReference type="PANTHER" id="PTHR30595:SF6">
    <property type="entry name" value="SCHLAFEN ALBA-2 DOMAIN-CONTAINING PROTEIN"/>
    <property type="match status" value="1"/>
</dbReference>